<evidence type="ECO:0000256" key="3">
    <source>
        <dbReference type="ARBA" id="ARBA00022723"/>
    </source>
</evidence>
<evidence type="ECO:0000313" key="9">
    <source>
        <dbReference type="Proteomes" id="UP000035159"/>
    </source>
</evidence>
<keyword evidence="8" id="KW-0670">Pyruvate</keyword>
<evidence type="ECO:0000256" key="1">
    <source>
        <dbReference type="ARBA" id="ARBA00022485"/>
    </source>
</evidence>
<dbReference type="InterPro" id="IPR007197">
    <property type="entry name" value="rSAM"/>
</dbReference>
<dbReference type="RefSeq" id="WP_047755315.1">
    <property type="nucleotide sequence ID" value="NZ_CAJUHA010000002.1"/>
</dbReference>
<reference evidence="8 9" key="1">
    <citation type="submission" date="2015-04" db="EMBL/GenBank/DDBJ databases">
        <title>Complete Genome Sequence of Kosmotoga pacifica SLHLJ1.</title>
        <authorList>
            <person name="Jiang L.J."/>
            <person name="Shao Z.Z."/>
            <person name="Jebbar M."/>
        </authorList>
    </citation>
    <scope>NUCLEOTIDE SEQUENCE [LARGE SCALE GENOMIC DNA]</scope>
    <source>
        <strain evidence="8 9">SLHLJ1</strain>
    </source>
</reference>
<keyword evidence="8" id="KW-0456">Lyase</keyword>
<feature type="binding site" evidence="6">
    <location>
        <position position="89"/>
    </location>
    <ligand>
        <name>[4Fe-4S] cluster</name>
        <dbReference type="ChEBI" id="CHEBI:49883"/>
        <note>4Fe-4S-S-AdoMet</note>
    </ligand>
</feature>
<dbReference type="Gene3D" id="3.20.20.70">
    <property type="entry name" value="Aldolase class I"/>
    <property type="match status" value="1"/>
</dbReference>
<dbReference type="InterPro" id="IPR027596">
    <property type="entry name" value="AmmeMemoSam_rS"/>
</dbReference>
<evidence type="ECO:0000256" key="6">
    <source>
        <dbReference type="PIRSR" id="PIRSR004869-50"/>
    </source>
</evidence>
<evidence type="ECO:0000256" key="5">
    <source>
        <dbReference type="ARBA" id="ARBA00023014"/>
    </source>
</evidence>
<dbReference type="GO" id="GO:0046872">
    <property type="term" value="F:metal ion binding"/>
    <property type="evidence" value="ECO:0007669"/>
    <property type="project" value="UniProtKB-KW"/>
</dbReference>
<comment type="cofactor">
    <cofactor evidence="6">
        <name>[4Fe-4S] cluster</name>
        <dbReference type="ChEBI" id="CHEBI:49883"/>
    </cofactor>
    <text evidence="6">Binds 1 [4Fe-4S] cluster. The cluster is coordinated with 3 cysteines and an exchangeable S-adenosyl-L-methionine.</text>
</comment>
<keyword evidence="2 6" id="KW-0949">S-adenosyl-L-methionine</keyword>
<dbReference type="InterPro" id="IPR058240">
    <property type="entry name" value="rSAM_sf"/>
</dbReference>
<dbReference type="PANTHER" id="PTHR30352">
    <property type="entry name" value="PYRUVATE FORMATE-LYASE-ACTIVATING ENZYME"/>
    <property type="match status" value="1"/>
</dbReference>
<dbReference type="NCBIfam" id="TIGR04337">
    <property type="entry name" value="AmmeMemoSam_rS"/>
    <property type="match status" value="1"/>
</dbReference>
<dbReference type="CDD" id="cd01335">
    <property type="entry name" value="Radical_SAM"/>
    <property type="match status" value="1"/>
</dbReference>
<dbReference type="AlphaFoldDB" id="A0A0G2Z9D7"/>
<dbReference type="SFLD" id="SFLDG01101">
    <property type="entry name" value="Uncharacterised_Radical_SAM_Su"/>
    <property type="match status" value="1"/>
</dbReference>
<dbReference type="KEGG" id="kpf:IX53_00410"/>
<dbReference type="InterPro" id="IPR013785">
    <property type="entry name" value="Aldolase_TIM"/>
</dbReference>
<evidence type="ECO:0000313" key="8">
    <source>
        <dbReference type="EMBL" id="AKI98172.1"/>
    </source>
</evidence>
<protein>
    <submittedName>
        <fullName evidence="8">Pyruvate-formate lyase</fullName>
    </submittedName>
</protein>
<dbReference type="PIRSF" id="PIRSF004869">
    <property type="entry name" value="PflX_prd"/>
    <property type="match status" value="1"/>
</dbReference>
<keyword evidence="1" id="KW-0004">4Fe-4S</keyword>
<evidence type="ECO:0000256" key="2">
    <source>
        <dbReference type="ARBA" id="ARBA00022691"/>
    </source>
</evidence>
<dbReference type="OrthoDB" id="9778883at2"/>
<dbReference type="InterPro" id="IPR016431">
    <property type="entry name" value="Pyrv-formate_lyase-activ_prd"/>
</dbReference>
<feature type="binding site" evidence="6">
    <location>
        <position position="82"/>
    </location>
    <ligand>
        <name>[4Fe-4S] cluster</name>
        <dbReference type="ChEBI" id="CHEBI:49883"/>
        <note>4Fe-4S-S-AdoMet</note>
    </ligand>
</feature>
<gene>
    <name evidence="8" type="ORF">IX53_00410</name>
</gene>
<dbReference type="SUPFAM" id="SSF102114">
    <property type="entry name" value="Radical SAM enzymes"/>
    <property type="match status" value="1"/>
</dbReference>
<keyword evidence="4 6" id="KW-0408">Iron</keyword>
<dbReference type="SFLD" id="SFLDS00029">
    <property type="entry name" value="Radical_SAM"/>
    <property type="match status" value="1"/>
</dbReference>
<evidence type="ECO:0000259" key="7">
    <source>
        <dbReference type="PROSITE" id="PS51918"/>
    </source>
</evidence>
<feature type="binding site" evidence="6">
    <location>
        <position position="86"/>
    </location>
    <ligand>
        <name>[4Fe-4S] cluster</name>
        <dbReference type="ChEBI" id="CHEBI:49883"/>
        <note>4Fe-4S-S-AdoMet</note>
    </ligand>
</feature>
<proteinExistence type="predicted"/>
<dbReference type="STRING" id="1330330.IX53_00410"/>
<accession>A0A0G2Z9D7</accession>
<name>A0A0G2Z9D7_9BACT</name>
<dbReference type="SMART" id="SM00729">
    <property type="entry name" value="Elp3"/>
    <property type="match status" value="1"/>
</dbReference>
<dbReference type="InterPro" id="IPR034457">
    <property type="entry name" value="Organic_radical-activating"/>
</dbReference>
<dbReference type="Pfam" id="PF04055">
    <property type="entry name" value="Radical_SAM"/>
    <property type="match status" value="1"/>
</dbReference>
<dbReference type="Proteomes" id="UP000035159">
    <property type="component" value="Chromosome"/>
</dbReference>
<dbReference type="InterPro" id="IPR006638">
    <property type="entry name" value="Elp3/MiaA/NifB-like_rSAM"/>
</dbReference>
<keyword evidence="3 6" id="KW-0479">Metal-binding</keyword>
<dbReference type="GO" id="GO:0016829">
    <property type="term" value="F:lyase activity"/>
    <property type="evidence" value="ECO:0007669"/>
    <property type="project" value="UniProtKB-KW"/>
</dbReference>
<keyword evidence="5 6" id="KW-0411">Iron-sulfur</keyword>
<dbReference type="PATRIC" id="fig|1330330.3.peg.79"/>
<sequence length="329" mass="37346">MKPAIYFDELEDDVLQCLLCPNKCIIKPGQTGICKARKNIKGMLYSLNYGELTSIAMDPIEKKPLYHYHPGSEILSVGSWGCNLHCDFCQNWEISKRRPGIINRVIPDQLIEIVKSRGSFGLAFTYNEPTVYFEFILDTARNAIRGGIEIVLVTNGYIEKEPLGLLVQSVNAMNIDLKGWNPELYKKLGGEKTYILKTIEKALEAGVHVELTTLIIPEENDSPEDMKEEVKWIASLSTDIPLHITRYYPAYKYDKPPSPPEKLKQLWEIAREQLNYVYLGNILTTKECNTYCPSCGALLIERSGYNTKIENLDEEGRCSKCGKEIPVIL</sequence>
<dbReference type="EMBL" id="CP011232">
    <property type="protein sequence ID" value="AKI98172.1"/>
    <property type="molecule type" value="Genomic_DNA"/>
</dbReference>
<evidence type="ECO:0000256" key="4">
    <source>
        <dbReference type="ARBA" id="ARBA00023004"/>
    </source>
</evidence>
<dbReference type="GO" id="GO:0051539">
    <property type="term" value="F:4 iron, 4 sulfur cluster binding"/>
    <property type="evidence" value="ECO:0007669"/>
    <property type="project" value="UniProtKB-KW"/>
</dbReference>
<organism evidence="8 9">
    <name type="scientific">Kosmotoga pacifica</name>
    <dbReference type="NCBI Taxonomy" id="1330330"/>
    <lineage>
        <taxon>Bacteria</taxon>
        <taxon>Thermotogati</taxon>
        <taxon>Thermotogota</taxon>
        <taxon>Thermotogae</taxon>
        <taxon>Kosmotogales</taxon>
        <taxon>Kosmotogaceae</taxon>
        <taxon>Kosmotoga</taxon>
    </lineage>
</organism>
<dbReference type="PROSITE" id="PS51918">
    <property type="entry name" value="RADICAL_SAM"/>
    <property type="match status" value="1"/>
</dbReference>
<feature type="domain" description="Radical SAM core" evidence="7">
    <location>
        <begin position="67"/>
        <end position="279"/>
    </location>
</feature>
<keyword evidence="9" id="KW-1185">Reference proteome</keyword>
<dbReference type="PANTHER" id="PTHR30352:SF5">
    <property type="entry name" value="PYRUVATE FORMATE-LYASE 1-ACTIVATING ENZYME"/>
    <property type="match status" value="1"/>
</dbReference>